<evidence type="ECO:0000256" key="5">
    <source>
        <dbReference type="ARBA" id="ARBA00022801"/>
    </source>
</evidence>
<dbReference type="CDD" id="cd18623">
    <property type="entry name" value="GH32_ScrB-like"/>
    <property type="match status" value="1"/>
</dbReference>
<organism evidence="12 13">
    <name type="scientific">Orenia metallireducens</name>
    <dbReference type="NCBI Taxonomy" id="1413210"/>
    <lineage>
        <taxon>Bacteria</taxon>
        <taxon>Bacillati</taxon>
        <taxon>Bacillota</taxon>
        <taxon>Clostridia</taxon>
        <taxon>Halanaerobiales</taxon>
        <taxon>Halobacteroidaceae</taxon>
        <taxon>Orenia</taxon>
    </lineage>
</organism>
<keyword evidence="13" id="KW-1185">Reference proteome</keyword>
<reference evidence="12 13" key="2">
    <citation type="submission" date="2016-08" db="EMBL/GenBank/DDBJ databases">
        <title>Orenia metallireducens sp. nov. strain Z6, a Novel Metal-reducing Firmicute from the Deep Subsurface.</title>
        <authorList>
            <person name="Maxim B.I."/>
            <person name="Kenneth K."/>
            <person name="Flynn T.M."/>
            <person name="Oloughlin E.J."/>
            <person name="Locke R.A."/>
            <person name="Weber J.R."/>
            <person name="Egan S.M."/>
            <person name="Mackie R.I."/>
            <person name="Cann I.K."/>
        </authorList>
    </citation>
    <scope>NUCLEOTIDE SEQUENCE [LARGE SCALE GENOMIC DNA]</scope>
    <source>
        <strain evidence="12 13">Z6</strain>
    </source>
</reference>
<dbReference type="GO" id="GO:0005985">
    <property type="term" value="P:sucrose metabolic process"/>
    <property type="evidence" value="ECO:0007669"/>
    <property type="project" value="UniProtKB-UniPathway"/>
</dbReference>
<dbReference type="PANTHER" id="PTHR43101">
    <property type="entry name" value="BETA-FRUCTOSIDASE"/>
    <property type="match status" value="1"/>
</dbReference>
<dbReference type="PANTHER" id="PTHR43101:SF1">
    <property type="entry name" value="BETA-FRUCTOSIDASE"/>
    <property type="match status" value="1"/>
</dbReference>
<comment type="function">
    <text evidence="9">Enables the bacterium to metabolize sucrose as a sole carbon source.</text>
</comment>
<dbReference type="NCBIfam" id="TIGR01322">
    <property type="entry name" value="scrB_fam"/>
    <property type="match status" value="1"/>
</dbReference>
<dbReference type="Pfam" id="PF00251">
    <property type="entry name" value="Glyco_hydro_32N"/>
    <property type="match status" value="1"/>
</dbReference>
<comment type="catalytic activity">
    <reaction evidence="8">
        <text>Hydrolysis of terminal non-reducing beta-D-fructofuranoside residues in beta-D-fructofuranosides.</text>
        <dbReference type="EC" id="3.2.1.26"/>
    </reaction>
</comment>
<dbReference type="Pfam" id="PF08244">
    <property type="entry name" value="Glyco_hydro_32C"/>
    <property type="match status" value="1"/>
</dbReference>
<evidence type="ECO:0000259" key="11">
    <source>
        <dbReference type="Pfam" id="PF08244"/>
    </source>
</evidence>
<evidence type="ECO:0000256" key="6">
    <source>
        <dbReference type="ARBA" id="ARBA00023295"/>
    </source>
</evidence>
<dbReference type="InterPro" id="IPR006232">
    <property type="entry name" value="Suc6P_hydrolase"/>
</dbReference>
<dbReference type="RefSeq" id="WP_068714994.1">
    <property type="nucleotide sequence ID" value="NZ_LWDV01000006.1"/>
</dbReference>
<dbReference type="Gene3D" id="2.115.10.20">
    <property type="entry name" value="Glycosyl hydrolase domain, family 43"/>
    <property type="match status" value="1"/>
</dbReference>
<dbReference type="EMBL" id="LWDV01000006">
    <property type="protein sequence ID" value="OCL27992.1"/>
    <property type="molecule type" value="Genomic_DNA"/>
</dbReference>
<dbReference type="OrthoDB" id="9759709at2"/>
<dbReference type="SUPFAM" id="SSF49899">
    <property type="entry name" value="Concanavalin A-like lectins/glucanases"/>
    <property type="match status" value="1"/>
</dbReference>
<dbReference type="AlphaFoldDB" id="A0A1C0ACB2"/>
<reference evidence="13" key="1">
    <citation type="submission" date="2016-07" db="EMBL/GenBank/DDBJ databases">
        <authorList>
            <person name="Florea S."/>
            <person name="Webb J.S."/>
            <person name="Jaromczyk J."/>
            <person name="Schardl C.L."/>
        </authorList>
    </citation>
    <scope>NUCLEOTIDE SEQUENCE [LARGE SCALE GENOMIC DNA]</scope>
    <source>
        <strain evidence="13">Z6</strain>
    </source>
</reference>
<dbReference type="InterPro" id="IPR013189">
    <property type="entry name" value="Glyco_hydro_32_C"/>
</dbReference>
<keyword evidence="6 8" id="KW-0326">Glycosidase</keyword>
<proteinExistence type="inferred from homology"/>
<dbReference type="InterPro" id="IPR023296">
    <property type="entry name" value="Glyco_hydro_beta-prop_sf"/>
</dbReference>
<keyword evidence="9" id="KW-0963">Cytoplasm</keyword>
<comment type="caution">
    <text evidence="12">The sequence shown here is derived from an EMBL/GenBank/DDBJ whole genome shotgun (WGS) entry which is preliminary data.</text>
</comment>
<evidence type="ECO:0000256" key="4">
    <source>
        <dbReference type="ARBA" id="ARBA00019623"/>
    </source>
</evidence>
<keyword evidence="9" id="KW-0119">Carbohydrate metabolism</keyword>
<comment type="subcellular location">
    <subcellularLocation>
        <location evidence="9">Cytoplasm</location>
    </subcellularLocation>
</comment>
<dbReference type="SUPFAM" id="SSF75005">
    <property type="entry name" value="Arabinanase/levansucrase/invertase"/>
    <property type="match status" value="1"/>
</dbReference>
<sequence>MSKDKKEKLLAKANQIIEENREKVAKDYYRLKYHLMAPVGWLNDPNGFIQFDGEYHLCYQFNPVYPADKLLYWGHYKSEDLVNWEELPIALTPSQWYETHGCYSGSAVDNDGTLTFIYTGNVKDEWDNRETYQCLAITEDGVDFQKLGPVIENQPKGYTRHFRDPKVWQKDGIWYMVIGTQTTKLEGRVLLYKSMDLKEWDLVGEVAGSNLNNLDDFGYMWECPDLFELNGKDVLIALPQGLEPQGHLYNNIYQAGYLVGKLNYKTGRMNHGEFRELDRGFDFYAAQTTLDNKGRRIMIAWMGLPEEDQNYAERDQGWIHCMTIPRELRLNAENRLIQRPVEELKKLRRDYLEYRDIEVNNQELELEGISGDVLELIVEFEVEDAEEFGIKLRCSADGKEETVIKYRAKDKLLSFDRNKAGLGGGGVRHCFIENRDRLKLHFFIDKSSIEMFVNDGQEVFSSRIYPDQDSKRIKFFAQGAKVLINKIQKWKLS</sequence>
<dbReference type="GO" id="GO:0005737">
    <property type="term" value="C:cytoplasm"/>
    <property type="evidence" value="ECO:0007669"/>
    <property type="project" value="UniProtKB-SubCell"/>
</dbReference>
<gene>
    <name evidence="12" type="ORF">U472_01980</name>
</gene>
<protein>
    <recommendedName>
        <fullName evidence="4 8">Sucrose-6-phosphate hydrolase</fullName>
        <ecNumber evidence="3 8">3.2.1.26</ecNumber>
    </recommendedName>
    <alternativeName>
        <fullName evidence="7 9">Invertase</fullName>
    </alternativeName>
</protein>
<evidence type="ECO:0000259" key="10">
    <source>
        <dbReference type="Pfam" id="PF00251"/>
    </source>
</evidence>
<evidence type="ECO:0000256" key="8">
    <source>
        <dbReference type="RuleBase" id="RU362110"/>
    </source>
</evidence>
<feature type="domain" description="Glycosyl hydrolase family 32 C-terminal" evidence="11">
    <location>
        <begin position="343"/>
        <end position="490"/>
    </location>
</feature>
<evidence type="ECO:0000256" key="1">
    <source>
        <dbReference type="ARBA" id="ARBA00004914"/>
    </source>
</evidence>
<evidence type="ECO:0000256" key="9">
    <source>
        <dbReference type="RuleBase" id="RU365015"/>
    </source>
</evidence>
<name>A0A1C0ACB2_9FIRM</name>
<comment type="similarity">
    <text evidence="2 8">Belongs to the glycosyl hydrolase 32 family.</text>
</comment>
<feature type="domain" description="Glycosyl hydrolase family 32 N-terminal" evidence="10">
    <location>
        <begin position="34"/>
        <end position="340"/>
    </location>
</feature>
<comment type="pathway">
    <text evidence="1 9">Glycan biosynthesis; sucrose metabolism.</text>
</comment>
<evidence type="ECO:0000256" key="3">
    <source>
        <dbReference type="ARBA" id="ARBA00012758"/>
    </source>
</evidence>
<evidence type="ECO:0000256" key="7">
    <source>
        <dbReference type="ARBA" id="ARBA00033367"/>
    </source>
</evidence>
<dbReference type="Gene3D" id="2.60.120.560">
    <property type="entry name" value="Exo-inulinase, domain 1"/>
    <property type="match status" value="1"/>
</dbReference>
<evidence type="ECO:0000256" key="2">
    <source>
        <dbReference type="ARBA" id="ARBA00009902"/>
    </source>
</evidence>
<dbReference type="InterPro" id="IPR013320">
    <property type="entry name" value="ConA-like_dom_sf"/>
</dbReference>
<dbReference type="SMART" id="SM00640">
    <property type="entry name" value="Glyco_32"/>
    <property type="match status" value="1"/>
</dbReference>
<keyword evidence="5 8" id="KW-0378">Hydrolase</keyword>
<dbReference type="EC" id="3.2.1.26" evidence="3 8"/>
<evidence type="ECO:0000313" key="12">
    <source>
        <dbReference type="EMBL" id="OCL27992.1"/>
    </source>
</evidence>
<evidence type="ECO:0000313" key="13">
    <source>
        <dbReference type="Proteomes" id="UP000093514"/>
    </source>
</evidence>
<dbReference type="InterPro" id="IPR001362">
    <property type="entry name" value="Glyco_hydro_32"/>
</dbReference>
<accession>A0A1C0ACB2</accession>
<dbReference type="GO" id="GO:0004564">
    <property type="term" value="F:beta-fructofuranosidase activity"/>
    <property type="evidence" value="ECO:0007669"/>
    <property type="project" value="UniProtKB-EC"/>
</dbReference>
<dbReference type="InterPro" id="IPR013148">
    <property type="entry name" value="Glyco_hydro_32_N"/>
</dbReference>
<dbReference type="Proteomes" id="UP000093514">
    <property type="component" value="Unassembled WGS sequence"/>
</dbReference>
<dbReference type="UniPathway" id="UPA00238"/>
<dbReference type="InterPro" id="IPR051214">
    <property type="entry name" value="GH32_Enzymes"/>
</dbReference>